<dbReference type="RefSeq" id="WP_108515702.1">
    <property type="nucleotide sequence ID" value="NZ_CP026951.1"/>
</dbReference>
<evidence type="ECO:0000256" key="3">
    <source>
        <dbReference type="ARBA" id="ARBA00022692"/>
    </source>
</evidence>
<evidence type="ECO:0000313" key="9">
    <source>
        <dbReference type="Proteomes" id="UP000244978"/>
    </source>
</evidence>
<name>A0A2U1SX55_9MICO</name>
<keyword evidence="4 6" id="KW-1133">Transmembrane helix</keyword>
<evidence type="ECO:0000259" key="7">
    <source>
        <dbReference type="Pfam" id="PF04024"/>
    </source>
</evidence>
<keyword evidence="9" id="KW-1185">Reference proteome</keyword>
<evidence type="ECO:0000256" key="2">
    <source>
        <dbReference type="ARBA" id="ARBA00022475"/>
    </source>
</evidence>
<evidence type="ECO:0000313" key="8">
    <source>
        <dbReference type="EMBL" id="PWB96210.1"/>
    </source>
</evidence>
<feature type="domain" description="Phage shock protein PspC N-terminal" evidence="7">
    <location>
        <begin position="2"/>
        <end position="57"/>
    </location>
</feature>
<dbReference type="OrthoDB" id="7359894at2"/>
<evidence type="ECO:0000256" key="5">
    <source>
        <dbReference type="ARBA" id="ARBA00023136"/>
    </source>
</evidence>
<dbReference type="PANTHER" id="PTHR33885">
    <property type="entry name" value="PHAGE SHOCK PROTEIN C"/>
    <property type="match status" value="1"/>
</dbReference>
<keyword evidence="2" id="KW-1003">Cell membrane</keyword>
<keyword evidence="5 6" id="KW-0472">Membrane</keyword>
<dbReference type="PANTHER" id="PTHR33885:SF3">
    <property type="entry name" value="PHAGE SHOCK PROTEIN C"/>
    <property type="match status" value="1"/>
</dbReference>
<dbReference type="Proteomes" id="UP000244978">
    <property type="component" value="Unassembled WGS sequence"/>
</dbReference>
<comment type="caution">
    <text evidence="8">The sequence shown here is derived from an EMBL/GenBank/DDBJ whole genome shotgun (WGS) entry which is preliminary data.</text>
</comment>
<sequence length="60" mass="6567">MKLTRIRKGKMIGGVCGGIARQLGWDASVLRVITLVGALFAGVTVFVYIALWLLMPQDDF</sequence>
<comment type="subcellular location">
    <subcellularLocation>
        <location evidence="1">Cell membrane</location>
        <topology evidence="1">Single-pass membrane protein</topology>
    </subcellularLocation>
</comment>
<evidence type="ECO:0000256" key="4">
    <source>
        <dbReference type="ARBA" id="ARBA00022989"/>
    </source>
</evidence>
<proteinExistence type="predicted"/>
<dbReference type="InterPro" id="IPR007168">
    <property type="entry name" value="Phageshock_PspC_N"/>
</dbReference>
<gene>
    <name evidence="8" type="ORF">DF220_12650</name>
</gene>
<protein>
    <submittedName>
        <fullName evidence="8">PspC domain-containing protein</fullName>
    </submittedName>
</protein>
<accession>A0A2U1SX55</accession>
<dbReference type="KEGG" id="salc:C2138_03940"/>
<dbReference type="GO" id="GO:0005886">
    <property type="term" value="C:plasma membrane"/>
    <property type="evidence" value="ECO:0007669"/>
    <property type="project" value="UniProtKB-SubCell"/>
</dbReference>
<evidence type="ECO:0000256" key="6">
    <source>
        <dbReference type="SAM" id="Phobius"/>
    </source>
</evidence>
<keyword evidence="3 6" id="KW-0812">Transmembrane</keyword>
<dbReference type="Pfam" id="PF04024">
    <property type="entry name" value="PspC"/>
    <property type="match status" value="1"/>
</dbReference>
<feature type="transmembrane region" description="Helical" evidence="6">
    <location>
        <begin position="29"/>
        <end position="55"/>
    </location>
</feature>
<organism evidence="8 9">
    <name type="scientific">Homoserinimonas hongtaonis</name>
    <dbReference type="NCBI Taxonomy" id="2079791"/>
    <lineage>
        <taxon>Bacteria</taxon>
        <taxon>Bacillati</taxon>
        <taxon>Actinomycetota</taxon>
        <taxon>Actinomycetes</taxon>
        <taxon>Micrococcales</taxon>
        <taxon>Microbacteriaceae</taxon>
        <taxon>Homoserinimonas</taxon>
    </lineage>
</organism>
<dbReference type="AlphaFoldDB" id="A0A2U1SX55"/>
<dbReference type="InterPro" id="IPR052027">
    <property type="entry name" value="PspC"/>
</dbReference>
<reference evidence="9" key="1">
    <citation type="submission" date="2018-04" db="EMBL/GenBank/DDBJ databases">
        <authorList>
            <person name="Liu S."/>
            <person name="Wang Z."/>
            <person name="Li J."/>
        </authorList>
    </citation>
    <scope>NUCLEOTIDE SEQUENCE [LARGE SCALE GENOMIC DNA]</scope>
    <source>
        <strain evidence="9">S1194</strain>
    </source>
</reference>
<evidence type="ECO:0000256" key="1">
    <source>
        <dbReference type="ARBA" id="ARBA00004162"/>
    </source>
</evidence>
<dbReference type="EMBL" id="QEEX01000002">
    <property type="protein sequence ID" value="PWB96210.1"/>
    <property type="molecule type" value="Genomic_DNA"/>
</dbReference>